<reference evidence="2 3" key="1">
    <citation type="journal article" date="2011" name="J. Bacteriol.">
        <title>Genome sequence of Chthoniobacter flavus Ellin428, an aerobic heterotrophic soil bacterium.</title>
        <authorList>
            <person name="Kant R."/>
            <person name="van Passel M.W."/>
            <person name="Palva A."/>
            <person name="Lucas S."/>
            <person name="Lapidus A."/>
            <person name="Glavina Del Rio T."/>
            <person name="Dalin E."/>
            <person name="Tice H."/>
            <person name="Bruce D."/>
            <person name="Goodwin L."/>
            <person name="Pitluck S."/>
            <person name="Larimer F.W."/>
            <person name="Land M.L."/>
            <person name="Hauser L."/>
            <person name="Sangwan P."/>
            <person name="de Vos W.M."/>
            <person name="Janssen P.H."/>
            <person name="Smidt H."/>
        </authorList>
    </citation>
    <scope>NUCLEOTIDE SEQUENCE [LARGE SCALE GENOMIC DNA]</scope>
    <source>
        <strain evidence="2 3">Ellin428</strain>
    </source>
</reference>
<dbReference type="STRING" id="497964.CfE428DRAFT_5618"/>
<gene>
    <name evidence="2" type="ORF">CfE428DRAFT_5618</name>
</gene>
<sequence>MAIPTKAQWAGLKSGAGIEKSAWWKPADAAVGPALGKLDTAKAAWKSKKDLDNVRNYLGALSKVHEAFEKFLKKKDLSAAGPLKTQIEGWINEVATKHEKLKAKVPALKAENKKELEDILTTF</sequence>
<proteinExistence type="predicted"/>
<dbReference type="InParanoid" id="B4D9M8"/>
<dbReference type="Proteomes" id="UP000005824">
    <property type="component" value="Unassembled WGS sequence"/>
</dbReference>
<protein>
    <submittedName>
        <fullName evidence="2">Uncharacterized protein</fullName>
    </submittedName>
</protein>
<dbReference type="EMBL" id="ABVL01000027">
    <property type="protein sequence ID" value="EDY16809.1"/>
    <property type="molecule type" value="Genomic_DNA"/>
</dbReference>
<name>B4D9M8_9BACT</name>
<evidence type="ECO:0000313" key="3">
    <source>
        <dbReference type="Proteomes" id="UP000005824"/>
    </source>
</evidence>
<keyword evidence="3" id="KW-1185">Reference proteome</keyword>
<keyword evidence="1" id="KW-0175">Coiled coil</keyword>
<organism evidence="2 3">
    <name type="scientific">Chthoniobacter flavus Ellin428</name>
    <dbReference type="NCBI Taxonomy" id="497964"/>
    <lineage>
        <taxon>Bacteria</taxon>
        <taxon>Pseudomonadati</taxon>
        <taxon>Verrucomicrobiota</taxon>
        <taxon>Spartobacteria</taxon>
        <taxon>Chthoniobacterales</taxon>
        <taxon>Chthoniobacteraceae</taxon>
        <taxon>Chthoniobacter</taxon>
    </lineage>
</organism>
<dbReference type="RefSeq" id="WP_006982939.1">
    <property type="nucleotide sequence ID" value="NZ_ABVL01000027.1"/>
</dbReference>
<comment type="caution">
    <text evidence="2">The sequence shown here is derived from an EMBL/GenBank/DDBJ whole genome shotgun (WGS) entry which is preliminary data.</text>
</comment>
<dbReference type="AlphaFoldDB" id="B4D9M8"/>
<feature type="coiled-coil region" evidence="1">
    <location>
        <begin position="91"/>
        <end position="118"/>
    </location>
</feature>
<evidence type="ECO:0000313" key="2">
    <source>
        <dbReference type="EMBL" id="EDY16809.1"/>
    </source>
</evidence>
<accession>B4D9M8</accession>
<evidence type="ECO:0000256" key="1">
    <source>
        <dbReference type="SAM" id="Coils"/>
    </source>
</evidence>